<sequence>MLVFLMVFLLLFEFCSSKIIENNIESYSSALKETTIKPVESDANRELSSETWETVLETPVNQEDLIPFKAILKNHKQKFKKKDPGNLSPTVVRACNSNAQCQKDECCLQKPWTNHFFCAKRIREGKVCWSRPHNATDTWDKYRIICPCISKHECRFQDPIFVLKPVLAASTCQPKKEEKT</sequence>
<proteinExistence type="predicted"/>
<feature type="signal peptide" evidence="1">
    <location>
        <begin position="1"/>
        <end position="17"/>
    </location>
</feature>
<name>A0AAV6U3Z3_9ARAC</name>
<reference evidence="2 3" key="1">
    <citation type="journal article" date="2022" name="Nat. Ecol. Evol.">
        <title>A masculinizing supergene underlies an exaggerated male reproductive morph in a spider.</title>
        <authorList>
            <person name="Hendrickx F."/>
            <person name="De Corte Z."/>
            <person name="Sonet G."/>
            <person name="Van Belleghem S.M."/>
            <person name="Kostlbacher S."/>
            <person name="Vangestel C."/>
        </authorList>
    </citation>
    <scope>NUCLEOTIDE SEQUENCE [LARGE SCALE GENOMIC DNA]</scope>
    <source>
        <strain evidence="2">W744_W776</strain>
    </source>
</reference>
<protein>
    <submittedName>
        <fullName evidence="2">Uncharacterized protein</fullName>
    </submittedName>
</protein>
<dbReference type="AlphaFoldDB" id="A0AAV6U3Z3"/>
<gene>
    <name evidence="2" type="ORF">JTE90_015363</name>
</gene>
<feature type="chain" id="PRO_5043664020" evidence="1">
    <location>
        <begin position="18"/>
        <end position="180"/>
    </location>
</feature>
<evidence type="ECO:0000256" key="1">
    <source>
        <dbReference type="SAM" id="SignalP"/>
    </source>
</evidence>
<dbReference type="Gene3D" id="2.10.80.10">
    <property type="entry name" value="Lipase, subunit A"/>
    <property type="match status" value="1"/>
</dbReference>
<dbReference type="EMBL" id="JAFNEN010000665">
    <property type="protein sequence ID" value="KAG8178810.1"/>
    <property type="molecule type" value="Genomic_DNA"/>
</dbReference>
<keyword evidence="1" id="KW-0732">Signal</keyword>
<dbReference type="Proteomes" id="UP000827092">
    <property type="component" value="Unassembled WGS sequence"/>
</dbReference>
<organism evidence="2 3">
    <name type="scientific">Oedothorax gibbosus</name>
    <dbReference type="NCBI Taxonomy" id="931172"/>
    <lineage>
        <taxon>Eukaryota</taxon>
        <taxon>Metazoa</taxon>
        <taxon>Ecdysozoa</taxon>
        <taxon>Arthropoda</taxon>
        <taxon>Chelicerata</taxon>
        <taxon>Arachnida</taxon>
        <taxon>Araneae</taxon>
        <taxon>Araneomorphae</taxon>
        <taxon>Entelegynae</taxon>
        <taxon>Araneoidea</taxon>
        <taxon>Linyphiidae</taxon>
        <taxon>Erigoninae</taxon>
        <taxon>Oedothorax</taxon>
    </lineage>
</organism>
<comment type="caution">
    <text evidence="2">The sequence shown here is derived from an EMBL/GenBank/DDBJ whole genome shotgun (WGS) entry which is preliminary data.</text>
</comment>
<evidence type="ECO:0000313" key="3">
    <source>
        <dbReference type="Proteomes" id="UP000827092"/>
    </source>
</evidence>
<keyword evidence="3" id="KW-1185">Reference proteome</keyword>
<evidence type="ECO:0000313" key="2">
    <source>
        <dbReference type="EMBL" id="KAG8178810.1"/>
    </source>
</evidence>
<accession>A0AAV6U3Z3</accession>